<keyword evidence="1" id="KW-0812">Transmembrane</keyword>
<feature type="transmembrane region" description="Helical" evidence="1">
    <location>
        <begin position="241"/>
        <end position="260"/>
    </location>
</feature>
<keyword evidence="1" id="KW-1133">Transmembrane helix</keyword>
<feature type="transmembrane region" description="Helical" evidence="1">
    <location>
        <begin position="116"/>
        <end position="132"/>
    </location>
</feature>
<dbReference type="OrthoDB" id="5520804at2"/>
<dbReference type="EMBL" id="SCFB01000020">
    <property type="protein sequence ID" value="RZI45264.1"/>
    <property type="molecule type" value="Genomic_DNA"/>
</dbReference>
<feature type="transmembrane region" description="Helical" evidence="1">
    <location>
        <begin position="366"/>
        <end position="383"/>
    </location>
</feature>
<keyword evidence="1" id="KW-0472">Membrane</keyword>
<feature type="transmembrane region" description="Helical" evidence="1">
    <location>
        <begin position="343"/>
        <end position="360"/>
    </location>
</feature>
<feature type="transmembrane region" description="Helical" evidence="1">
    <location>
        <begin position="153"/>
        <end position="170"/>
    </location>
</feature>
<accession>A0A4Q7DH87</accession>
<feature type="transmembrane region" description="Helical" evidence="1">
    <location>
        <begin position="212"/>
        <end position="229"/>
    </location>
</feature>
<evidence type="ECO:0000313" key="3">
    <source>
        <dbReference type="Proteomes" id="UP000293550"/>
    </source>
</evidence>
<sequence>MLLIGCNMNLNSFFKKPALLTDSHNHNRKVGWLDLFLDLYFVVVISKLAHHIMEHPNLKGLAEFILLFVCPVWIWMLDTFYKERFETDNNYTRFNNFLLMFIISGFAIFSHHAFGKYANCYIITYIAAHLLLDIRWLQTYRHVDVFSPIAKKYLAGSFFSLSFLMAAIYIEGSTKYIFWTIALVFDHLIPLFTVKEHKKLPAYSKHRLPERFGLFLMIILGELVATVVNELSQTHELRRSQFANGFLVLLIGFAFWWLYFDLIAGKGPKKKVYVTFIWSYLHIPLFIALTAGAVFLSYFVAFEPAIPAKEFIVLSALTLGCSLLLKGMIAYSTDQDLKYSKAFHQIVLGATVIGLGIIFKNYRQEIFLLSANICLYVFILTHIKEAWSGSPVED</sequence>
<gene>
    <name evidence="2" type="ORF">EQU50_07680</name>
</gene>
<feature type="transmembrane region" description="Helical" evidence="1">
    <location>
        <begin position="311"/>
        <end position="331"/>
    </location>
</feature>
<evidence type="ECO:0000256" key="1">
    <source>
        <dbReference type="SAM" id="Phobius"/>
    </source>
</evidence>
<protein>
    <submittedName>
        <fullName evidence="2">Low temperature requirement protein A</fullName>
    </submittedName>
</protein>
<feature type="transmembrane region" description="Helical" evidence="1">
    <location>
        <begin position="93"/>
        <end position="110"/>
    </location>
</feature>
<feature type="transmembrane region" description="Helical" evidence="1">
    <location>
        <begin position="61"/>
        <end position="81"/>
    </location>
</feature>
<reference evidence="2 3" key="1">
    <citation type="submission" date="2018-10" db="EMBL/GenBank/DDBJ databases">
        <title>An updated phylogeny of the Alphaproteobacteria reveals that the parasitic Rickettsiales and Holosporales have independent origins.</title>
        <authorList>
            <person name="Munoz-Gomez S.A."/>
            <person name="Hess S."/>
            <person name="Burger G."/>
            <person name="Lang B.F."/>
            <person name="Susko E."/>
            <person name="Slamovits C.H."/>
            <person name="Roger A.J."/>
        </authorList>
    </citation>
    <scope>NUCLEOTIDE SEQUENCE [LARGE SCALE GENOMIC DNA]</scope>
    <source>
        <strain evidence="2">HOLO01</strain>
    </source>
</reference>
<name>A0A4Q7DH87_9PROT</name>
<comment type="caution">
    <text evidence="2">The sequence shown here is derived from an EMBL/GenBank/DDBJ whole genome shotgun (WGS) entry which is preliminary data.</text>
</comment>
<evidence type="ECO:0000313" key="2">
    <source>
        <dbReference type="EMBL" id="RZI45264.1"/>
    </source>
</evidence>
<organism evidence="2 3">
    <name type="scientific">Candidatus Finniella inopinata</name>
    <dbReference type="NCBI Taxonomy" id="1696036"/>
    <lineage>
        <taxon>Bacteria</taxon>
        <taxon>Pseudomonadati</taxon>
        <taxon>Pseudomonadota</taxon>
        <taxon>Alphaproteobacteria</taxon>
        <taxon>Holosporales</taxon>
        <taxon>Candidatus Paracaedibacteraceae</taxon>
        <taxon>Candidatus Finniella</taxon>
    </lineage>
</organism>
<dbReference type="InterPro" id="IPR010640">
    <property type="entry name" value="Low_temperature_requirement_A"/>
</dbReference>
<dbReference type="PANTHER" id="PTHR36840">
    <property type="entry name" value="BLL5714 PROTEIN"/>
    <property type="match status" value="1"/>
</dbReference>
<feature type="transmembrane region" description="Helical" evidence="1">
    <location>
        <begin position="176"/>
        <end position="192"/>
    </location>
</feature>
<feature type="transmembrane region" description="Helical" evidence="1">
    <location>
        <begin position="272"/>
        <end position="299"/>
    </location>
</feature>
<keyword evidence="3" id="KW-1185">Reference proteome</keyword>
<dbReference type="PANTHER" id="PTHR36840:SF1">
    <property type="entry name" value="BLL5714 PROTEIN"/>
    <property type="match status" value="1"/>
</dbReference>
<dbReference type="Pfam" id="PF06772">
    <property type="entry name" value="LtrA"/>
    <property type="match status" value="1"/>
</dbReference>
<dbReference type="AlphaFoldDB" id="A0A4Q7DH87"/>
<dbReference type="Proteomes" id="UP000293550">
    <property type="component" value="Unassembled WGS sequence"/>
</dbReference>
<proteinExistence type="predicted"/>